<reference evidence="1 2" key="1">
    <citation type="submission" date="2021-06" db="EMBL/GenBank/DDBJ databases">
        <title>Genome-based taxonomic framework of Microbacterium strains isolated from marine environment, the description of four new species and reclassification of four preexisting species.</title>
        <authorList>
            <person name="Lee S.D."/>
            <person name="Kim S.-M."/>
            <person name="Byeon Y.-S."/>
            <person name="Yang H.L."/>
            <person name="Kim I.S."/>
        </authorList>
    </citation>
    <scope>NUCLEOTIDE SEQUENCE [LARGE SCALE GENOMIC DNA]</scope>
    <source>
        <strain evidence="1 2">KACC 20514</strain>
    </source>
</reference>
<evidence type="ECO:0000313" key="2">
    <source>
        <dbReference type="Proteomes" id="UP001183582"/>
    </source>
</evidence>
<dbReference type="RefSeq" id="WP_310892226.1">
    <property type="nucleotide sequence ID" value="NZ_BAAAGR010000010.1"/>
</dbReference>
<dbReference type="AlphaFoldDB" id="A0AAJ2HIR6"/>
<dbReference type="GeneID" id="301459611"/>
<proteinExistence type="predicted"/>
<comment type="caution">
    <text evidence="1">The sequence shown here is derived from an EMBL/GenBank/DDBJ whole genome shotgun (WGS) entry which is preliminary data.</text>
</comment>
<evidence type="ECO:0000313" key="1">
    <source>
        <dbReference type="EMBL" id="MDS0246946.1"/>
    </source>
</evidence>
<name>A0AAJ2HIR6_9MICO</name>
<dbReference type="EMBL" id="JAHWXH010000005">
    <property type="protein sequence ID" value="MDS0246946.1"/>
    <property type="molecule type" value="Genomic_DNA"/>
</dbReference>
<organism evidence="1 2">
    <name type="scientific">Microbacterium aurantiacum</name>
    <dbReference type="NCBI Taxonomy" id="162393"/>
    <lineage>
        <taxon>Bacteria</taxon>
        <taxon>Bacillati</taxon>
        <taxon>Actinomycetota</taxon>
        <taxon>Actinomycetes</taxon>
        <taxon>Micrococcales</taxon>
        <taxon>Microbacteriaceae</taxon>
        <taxon>Microbacterium</taxon>
    </lineage>
</organism>
<gene>
    <name evidence="1" type="ORF">KZC50_15215</name>
</gene>
<sequence>MEIREEHQLNPVADEVSAITAVVGPILSGVLYSLKREVADQLGGYADIPLYMLARNHRAGDGDTGICFEYAVHDAVRRGEPSVSERVADALKLCKVPGSDPSSILFGVEKAGSQQLIETAVDLLTPESRLLSGRVGQPPLLKRHLASAAAAFRTRGVGSRLPQSIDGLWKADLFLGNSDEERWVGTTVKINPSALKGARGLRVGLVPAAQGKSDAVRRDVGSNLIVCPVPYDGAFVEVFYMAWEVVAAFIAADAKLPKEVDLPRPAARQVARYLADRRAYPVLDVIEALTPLSQPELLKSEVSPATVIRSGGKETQPTVSAILAPSPIGL</sequence>
<dbReference type="Proteomes" id="UP001183582">
    <property type="component" value="Unassembled WGS sequence"/>
</dbReference>
<accession>A0AAJ2HIR6</accession>
<protein>
    <submittedName>
        <fullName evidence="1">Uncharacterized protein</fullName>
    </submittedName>
</protein>